<dbReference type="PIRSF" id="PIRSF001296">
    <property type="entry name" value="K_ATPase_KdpC"/>
    <property type="match status" value="1"/>
</dbReference>
<organism evidence="12 13">
    <name type="scientific">Legionella cardiaca</name>
    <dbReference type="NCBI Taxonomy" id="1071983"/>
    <lineage>
        <taxon>Bacteria</taxon>
        <taxon>Pseudomonadati</taxon>
        <taxon>Pseudomonadota</taxon>
        <taxon>Gammaproteobacteria</taxon>
        <taxon>Legionellales</taxon>
        <taxon>Legionellaceae</taxon>
        <taxon>Legionella</taxon>
    </lineage>
</organism>
<evidence type="ECO:0000313" key="13">
    <source>
        <dbReference type="Proteomes" id="UP001222087"/>
    </source>
</evidence>
<dbReference type="InterPro" id="IPR003820">
    <property type="entry name" value="KdpC"/>
</dbReference>
<comment type="subcellular location">
    <subcellularLocation>
        <location evidence="11">Cell membrane</location>
        <topology evidence="11">Single-pass membrane protein</topology>
    </subcellularLocation>
</comment>
<dbReference type="NCBIfam" id="TIGR00681">
    <property type="entry name" value="kdpC"/>
    <property type="match status" value="1"/>
</dbReference>
<keyword evidence="10 11" id="KW-0472">Membrane</keyword>
<evidence type="ECO:0000256" key="3">
    <source>
        <dbReference type="ARBA" id="ARBA00022538"/>
    </source>
</evidence>
<protein>
    <recommendedName>
        <fullName evidence="11">Potassium-transporting ATPase KdpC subunit</fullName>
    </recommendedName>
    <alternativeName>
        <fullName evidence="11">ATP phosphohydrolase [potassium-transporting] C chain</fullName>
    </alternativeName>
    <alternativeName>
        <fullName evidence="11">Potassium-binding and translocating subunit C</fullName>
    </alternativeName>
    <alternativeName>
        <fullName evidence="11">Potassium-translocating ATPase C chain</fullName>
    </alternativeName>
</protein>
<evidence type="ECO:0000256" key="11">
    <source>
        <dbReference type="HAMAP-Rule" id="MF_00276"/>
    </source>
</evidence>
<keyword evidence="4 11" id="KW-0812">Transmembrane</keyword>
<dbReference type="Pfam" id="PF02669">
    <property type="entry name" value="KdpC"/>
    <property type="match status" value="1"/>
</dbReference>
<proteinExistence type="inferred from homology"/>
<keyword evidence="8 11" id="KW-1133">Transmembrane helix</keyword>
<evidence type="ECO:0000256" key="7">
    <source>
        <dbReference type="ARBA" id="ARBA00022958"/>
    </source>
</evidence>
<keyword evidence="9 11" id="KW-0406">Ion transport</keyword>
<dbReference type="NCBIfam" id="NF001454">
    <property type="entry name" value="PRK00315.1"/>
    <property type="match status" value="1"/>
</dbReference>
<dbReference type="EMBL" id="CP119078">
    <property type="protein sequence ID" value="WED44571.1"/>
    <property type="molecule type" value="Genomic_DNA"/>
</dbReference>
<evidence type="ECO:0000256" key="6">
    <source>
        <dbReference type="ARBA" id="ARBA00022840"/>
    </source>
</evidence>
<keyword evidence="5 11" id="KW-0547">Nucleotide-binding</keyword>
<dbReference type="PANTHER" id="PTHR30042">
    <property type="entry name" value="POTASSIUM-TRANSPORTING ATPASE C CHAIN"/>
    <property type="match status" value="1"/>
</dbReference>
<evidence type="ECO:0000256" key="1">
    <source>
        <dbReference type="ARBA" id="ARBA00022448"/>
    </source>
</evidence>
<comment type="similarity">
    <text evidence="11">Belongs to the KdpC family.</text>
</comment>
<evidence type="ECO:0000256" key="8">
    <source>
        <dbReference type="ARBA" id="ARBA00022989"/>
    </source>
</evidence>
<evidence type="ECO:0000256" key="2">
    <source>
        <dbReference type="ARBA" id="ARBA00022475"/>
    </source>
</evidence>
<keyword evidence="7 11" id="KW-0630">Potassium</keyword>
<dbReference type="RefSeq" id="WP_275090391.1">
    <property type="nucleotide sequence ID" value="NZ_CP119078.1"/>
</dbReference>
<evidence type="ECO:0000256" key="4">
    <source>
        <dbReference type="ARBA" id="ARBA00022692"/>
    </source>
</evidence>
<comment type="function">
    <text evidence="11">Part of the high-affinity ATP-driven potassium transport (or Kdp) system, which catalyzes the hydrolysis of ATP coupled with the electrogenic transport of potassium into the cytoplasm. This subunit acts as a catalytic chaperone that increases the ATP-binding affinity of the ATP-hydrolyzing subunit KdpB by the formation of a transient KdpB/KdpC/ATP ternary complex.</text>
</comment>
<name>A0ABY8AYM6_9GAMM</name>
<dbReference type="HAMAP" id="MF_00276">
    <property type="entry name" value="KdpC"/>
    <property type="match status" value="1"/>
</dbReference>
<evidence type="ECO:0000313" key="12">
    <source>
        <dbReference type="EMBL" id="WED44571.1"/>
    </source>
</evidence>
<comment type="subunit">
    <text evidence="11">The system is composed of three essential subunits: KdpA, KdpB and KdpC.</text>
</comment>
<dbReference type="PANTHER" id="PTHR30042:SF2">
    <property type="entry name" value="POTASSIUM-TRANSPORTING ATPASE KDPC SUBUNIT"/>
    <property type="match status" value="1"/>
</dbReference>
<evidence type="ECO:0000256" key="5">
    <source>
        <dbReference type="ARBA" id="ARBA00022741"/>
    </source>
</evidence>
<keyword evidence="13" id="KW-1185">Reference proteome</keyword>
<sequence>MLKDLKTAFVLLILITVITGLIYPLAVTAFAQLFFPWKANGSLMKQDEKVIGSLLIGQSFDAPQYFWGRPSATSPFPYNSASSSGSNMGPSNPAFLATVKERIAHLKEYDSLKERLIPVDLVTASGSGLDPEISPLAAFYQVPRIAKARNIPEKDIEIIINRLIKNRTFFVLGEPRINVLELNMALDLARSAHDHSAAS</sequence>
<keyword evidence="1 11" id="KW-0813">Transport</keyword>
<accession>A0ABY8AYM6</accession>
<keyword evidence="3 11" id="KW-0633">Potassium transport</keyword>
<keyword evidence="2 11" id="KW-1003">Cell membrane</keyword>
<gene>
    <name evidence="11 12" type="primary">kdpC</name>
    <name evidence="12" type="ORF">PXX05_07225</name>
</gene>
<dbReference type="Proteomes" id="UP001222087">
    <property type="component" value="Chromosome"/>
</dbReference>
<evidence type="ECO:0000256" key="10">
    <source>
        <dbReference type="ARBA" id="ARBA00023136"/>
    </source>
</evidence>
<keyword evidence="6 11" id="KW-0067">ATP-binding</keyword>
<evidence type="ECO:0000256" key="9">
    <source>
        <dbReference type="ARBA" id="ARBA00023065"/>
    </source>
</evidence>
<reference evidence="12 13" key="1">
    <citation type="submission" date="2023-02" db="EMBL/GenBank/DDBJ databases">
        <title>Genome Sequence of L. cardiaca H63T.</title>
        <authorList>
            <person name="Lopez A.E."/>
            <person name="Cianciotto N.P."/>
        </authorList>
    </citation>
    <scope>NUCLEOTIDE SEQUENCE [LARGE SCALE GENOMIC DNA]</scope>
    <source>
        <strain evidence="12 13">H63</strain>
    </source>
</reference>